<dbReference type="InterPro" id="IPR029063">
    <property type="entry name" value="SAM-dependent_MTases_sf"/>
</dbReference>
<protein>
    <recommendedName>
        <fullName evidence="1">Methyltransferase type 11 domain-containing protein</fullName>
    </recommendedName>
</protein>
<gene>
    <name evidence="2" type="ORF">A3E45_03135</name>
</gene>
<dbReference type="STRING" id="1797780.A3E45_03135"/>
<dbReference type="PANTHER" id="PTHR43591:SF24">
    <property type="entry name" value="2-METHOXY-6-POLYPRENYL-1,4-BENZOQUINOL METHYLASE, MITOCHONDRIAL"/>
    <property type="match status" value="1"/>
</dbReference>
<dbReference type="AlphaFoldDB" id="A0A1F5K2T7"/>
<evidence type="ECO:0000259" key="1">
    <source>
        <dbReference type="Pfam" id="PF08241"/>
    </source>
</evidence>
<dbReference type="SUPFAM" id="SSF53335">
    <property type="entry name" value="S-adenosyl-L-methionine-dependent methyltransferases"/>
    <property type="match status" value="1"/>
</dbReference>
<sequence length="347" mass="39929">MQQSNRLKNHFDLANSRYTQLKNIDDIIASKFNDFNLRNYAEPGFTKILNIGIGNGLELITLRKIYSEDRIKIIGIDISPTSIDLTKNLLSKHSIDPCQVELVTCNAKSLPFPNKYVDIIFMNSLLHEVVSYSKNWGEAWESAIHEAYRVLTPGGLLYIEDFTAANISGYIKIIFKSELAKNFYTYFRNEYRFFRSWGKEGAKSFKKDRELVIKNLPILKKSEDTILLGSALALELLTHFKIFNNDFNNGLVALGDKEWIEINERYYISPDGIQNLTGTEQYVKKILNIVNGGKQLKSQLKCLKSEEIERNNFLEDIQINFSANTESGEDFIKMSSKKMKLLFKKVI</sequence>
<evidence type="ECO:0000313" key="2">
    <source>
        <dbReference type="EMBL" id="OGE35098.1"/>
    </source>
</evidence>
<dbReference type="PANTHER" id="PTHR43591">
    <property type="entry name" value="METHYLTRANSFERASE"/>
    <property type="match status" value="1"/>
</dbReference>
<proteinExistence type="predicted"/>
<evidence type="ECO:0000313" key="3">
    <source>
        <dbReference type="Proteomes" id="UP000176405"/>
    </source>
</evidence>
<feature type="domain" description="Methyltransferase type 11" evidence="1">
    <location>
        <begin position="49"/>
        <end position="159"/>
    </location>
</feature>
<name>A0A1F5K2T7_9BACT</name>
<accession>A0A1F5K2T7</accession>
<dbReference type="Pfam" id="PF08241">
    <property type="entry name" value="Methyltransf_11"/>
    <property type="match status" value="1"/>
</dbReference>
<dbReference type="InterPro" id="IPR013216">
    <property type="entry name" value="Methyltransf_11"/>
</dbReference>
<dbReference type="Gene3D" id="3.40.50.150">
    <property type="entry name" value="Vaccinia Virus protein VP39"/>
    <property type="match status" value="1"/>
</dbReference>
<dbReference type="CDD" id="cd02440">
    <property type="entry name" value="AdoMet_MTases"/>
    <property type="match status" value="1"/>
</dbReference>
<dbReference type="GO" id="GO:0008757">
    <property type="term" value="F:S-adenosylmethionine-dependent methyltransferase activity"/>
    <property type="evidence" value="ECO:0007669"/>
    <property type="project" value="InterPro"/>
</dbReference>
<dbReference type="Proteomes" id="UP000176405">
    <property type="component" value="Unassembled WGS sequence"/>
</dbReference>
<dbReference type="EMBL" id="MFDH01000028">
    <property type="protein sequence ID" value="OGE35098.1"/>
    <property type="molecule type" value="Genomic_DNA"/>
</dbReference>
<reference evidence="2 3" key="1">
    <citation type="journal article" date="2016" name="Nat. Commun.">
        <title>Thousands of microbial genomes shed light on interconnected biogeochemical processes in an aquifer system.</title>
        <authorList>
            <person name="Anantharaman K."/>
            <person name="Brown C.T."/>
            <person name="Hug L.A."/>
            <person name="Sharon I."/>
            <person name="Castelle C.J."/>
            <person name="Probst A.J."/>
            <person name="Thomas B.C."/>
            <person name="Singh A."/>
            <person name="Wilkins M.J."/>
            <person name="Karaoz U."/>
            <person name="Brodie E.L."/>
            <person name="Williams K.H."/>
            <person name="Hubbard S.S."/>
            <person name="Banfield J.F."/>
        </authorList>
    </citation>
    <scope>NUCLEOTIDE SEQUENCE [LARGE SCALE GENOMIC DNA]</scope>
</reference>
<organism evidence="2 3">
    <name type="scientific">Candidatus Daviesbacteria bacterium RIFCSPHIGHO2_12_FULL_43_11</name>
    <dbReference type="NCBI Taxonomy" id="1797780"/>
    <lineage>
        <taxon>Bacteria</taxon>
        <taxon>Candidatus Daviesiibacteriota</taxon>
    </lineage>
</organism>
<comment type="caution">
    <text evidence="2">The sequence shown here is derived from an EMBL/GenBank/DDBJ whole genome shotgun (WGS) entry which is preliminary data.</text>
</comment>